<evidence type="ECO:0000313" key="1">
    <source>
        <dbReference type="EMBL" id="MBK1866069.1"/>
    </source>
</evidence>
<comment type="caution">
    <text evidence="1">The sequence shown here is derived from an EMBL/GenBank/DDBJ whole genome shotgun (WGS) entry which is preliminary data.</text>
</comment>
<reference evidence="1" key="1">
    <citation type="submission" date="2021-01" db="EMBL/GenBank/DDBJ databases">
        <authorList>
            <person name="Sun Q."/>
        </authorList>
    </citation>
    <scope>NUCLEOTIDE SEQUENCE</scope>
    <source>
        <strain evidence="1">YIM B02566</strain>
    </source>
</reference>
<protein>
    <submittedName>
        <fullName evidence="1">YARHG domain-containing protein</fullName>
    </submittedName>
</protein>
<organism evidence="1 2">
    <name type="scientific">Taklimakanibacter albus</name>
    <dbReference type="NCBI Taxonomy" id="2800327"/>
    <lineage>
        <taxon>Bacteria</taxon>
        <taxon>Pseudomonadati</taxon>
        <taxon>Pseudomonadota</taxon>
        <taxon>Alphaproteobacteria</taxon>
        <taxon>Hyphomicrobiales</taxon>
        <taxon>Aestuariivirgaceae</taxon>
        <taxon>Taklimakanibacter</taxon>
    </lineage>
</organism>
<evidence type="ECO:0000313" key="2">
    <source>
        <dbReference type="Proteomes" id="UP000616151"/>
    </source>
</evidence>
<dbReference type="EMBL" id="JAENHL010000006">
    <property type="protein sequence ID" value="MBK1866069.1"/>
    <property type="molecule type" value="Genomic_DNA"/>
</dbReference>
<proteinExistence type="predicted"/>
<accession>A0ACC5R0F9</accession>
<keyword evidence="2" id="KW-1185">Reference proteome</keyword>
<sequence length="444" mass="49217">MALGRRLKIAGLAFALLSAMPAYAETAQRIALVIGNSAYRPGYELRNPVADARAVARSLSELGFTVTMVMDSDLATAQKALDDFVPEGIAAEAALIYYAGHGAMINGRSFMLPTDFSMSNFDEIDKEALATDRLLQTLSSTHATVKMLLFDACRNNPLESRGATVIEKPEETEARSQDMLIAFSTAQGAVALDGRGDHSPFAEGLLGNMNKPNEELSDLMRSVSLHVRERTEGRQTVWLENSLTKSFFFASAAAAALVSPGKVVDLTPPEPDASIGVIFPQSSDELLSAADLEGKDAATLRLARNEIFARNGRIFNDPALRAHFEKFDWYQGTSYEPKISAIEKKNVGLIRQYEMNQSAPQAGFLFADSDRRLLTAQELKGLDKAQLRNARNEIYARRGRKFVRKEVSSYFKQFDWYRPQFGEVELTFIETKNVELIQKFEKAK</sequence>
<dbReference type="Proteomes" id="UP000616151">
    <property type="component" value="Unassembled WGS sequence"/>
</dbReference>
<gene>
    <name evidence="1" type="ORF">JHL16_06860</name>
</gene>
<name>A0ACC5R0F9_9HYPH</name>